<dbReference type="EMBL" id="SJPN01000007">
    <property type="protein sequence ID" value="TWT94504.1"/>
    <property type="molecule type" value="Genomic_DNA"/>
</dbReference>
<dbReference type="OrthoDB" id="528637at2"/>
<evidence type="ECO:0000313" key="1">
    <source>
        <dbReference type="EMBL" id="TWT94504.1"/>
    </source>
</evidence>
<protein>
    <submittedName>
        <fullName evidence="1">Uncharacterized protein</fullName>
    </submittedName>
</protein>
<organism evidence="1 2">
    <name type="scientific">Stieleria varia</name>
    <dbReference type="NCBI Taxonomy" id="2528005"/>
    <lineage>
        <taxon>Bacteria</taxon>
        <taxon>Pseudomonadati</taxon>
        <taxon>Planctomycetota</taxon>
        <taxon>Planctomycetia</taxon>
        <taxon>Pirellulales</taxon>
        <taxon>Pirellulaceae</taxon>
        <taxon>Stieleria</taxon>
    </lineage>
</organism>
<keyword evidence="2" id="KW-1185">Reference proteome</keyword>
<dbReference type="AlphaFoldDB" id="A0A5C6A3M6"/>
<evidence type="ECO:0000313" key="2">
    <source>
        <dbReference type="Proteomes" id="UP000320176"/>
    </source>
</evidence>
<accession>A0A5C6A3M6</accession>
<dbReference type="Proteomes" id="UP000320176">
    <property type="component" value="Unassembled WGS sequence"/>
</dbReference>
<comment type="caution">
    <text evidence="1">The sequence shown here is derived from an EMBL/GenBank/DDBJ whole genome shotgun (WGS) entry which is preliminary data.</text>
</comment>
<sequence>MQYINRRRETYFAYRGTTKTGKPKFFASKKTTSDKASRVESLPEYFEFYENPVNATVVIRRRRPTTLTASERNFLARLVLEYSSVDGNVVIEGNALVNKAQRLFSVSRYCCRSWKDGWLNLHARPSSLEDLAAIYLPHLGQDSYFELG</sequence>
<name>A0A5C6A3M6_9BACT</name>
<proteinExistence type="predicted"/>
<gene>
    <name evidence="1" type="ORF">Pla52n_53250</name>
</gene>
<dbReference type="RefSeq" id="WP_146522358.1">
    <property type="nucleotide sequence ID" value="NZ_CP151726.1"/>
</dbReference>
<reference evidence="1 2" key="1">
    <citation type="submission" date="2019-02" db="EMBL/GenBank/DDBJ databases">
        <title>Deep-cultivation of Planctomycetes and their phenomic and genomic characterization uncovers novel biology.</title>
        <authorList>
            <person name="Wiegand S."/>
            <person name="Jogler M."/>
            <person name="Boedeker C."/>
            <person name="Pinto D."/>
            <person name="Vollmers J."/>
            <person name="Rivas-Marin E."/>
            <person name="Kohn T."/>
            <person name="Peeters S.H."/>
            <person name="Heuer A."/>
            <person name="Rast P."/>
            <person name="Oberbeckmann S."/>
            <person name="Bunk B."/>
            <person name="Jeske O."/>
            <person name="Meyerdierks A."/>
            <person name="Storesund J.E."/>
            <person name="Kallscheuer N."/>
            <person name="Luecker S."/>
            <person name="Lage O.M."/>
            <person name="Pohl T."/>
            <person name="Merkel B.J."/>
            <person name="Hornburger P."/>
            <person name="Mueller R.-W."/>
            <person name="Bruemmer F."/>
            <person name="Labrenz M."/>
            <person name="Spormann A.M."/>
            <person name="Op Den Camp H."/>
            <person name="Overmann J."/>
            <person name="Amann R."/>
            <person name="Jetten M.S.M."/>
            <person name="Mascher T."/>
            <person name="Medema M.H."/>
            <person name="Devos D.P."/>
            <person name="Kaster A.-K."/>
            <person name="Ovreas L."/>
            <person name="Rohde M."/>
            <person name="Galperin M.Y."/>
            <person name="Jogler C."/>
        </authorList>
    </citation>
    <scope>NUCLEOTIDE SEQUENCE [LARGE SCALE GENOMIC DNA]</scope>
    <source>
        <strain evidence="1 2">Pla52n</strain>
    </source>
</reference>